<keyword evidence="2" id="KW-1133">Transmembrane helix</keyword>
<dbReference type="Proteomes" id="UP000266506">
    <property type="component" value="Unassembled WGS sequence"/>
</dbReference>
<keyword evidence="2" id="KW-0472">Membrane</keyword>
<dbReference type="RefSeq" id="WP_119015579.1">
    <property type="nucleotide sequence ID" value="NZ_QXEV01000003.1"/>
</dbReference>
<dbReference type="EMBL" id="QXEV01000003">
    <property type="protein sequence ID" value="RIA78099.1"/>
    <property type="molecule type" value="Genomic_DNA"/>
</dbReference>
<keyword evidence="2" id="KW-0812">Transmembrane</keyword>
<sequence>MKTAARIITFVSAGAGILTAFICFLYLTLFTKIFDFAQSQEPDPRLTDLEVFYQRLFLYLIIAGLVSAVVAIIAGIVFSSEADPSVKKALGIVAIIIGAFANTVLLLGGIFEVVSSSRTITSNNYSSSNKNNSDNGYTVYR</sequence>
<proteinExistence type="predicted"/>
<evidence type="ECO:0000313" key="4">
    <source>
        <dbReference type="Proteomes" id="UP000266506"/>
    </source>
</evidence>
<feature type="transmembrane region" description="Helical" evidence="2">
    <location>
        <begin position="56"/>
        <end position="78"/>
    </location>
</feature>
<accession>A0A397S091</accession>
<name>A0A397S091_9MOLU</name>
<feature type="compositionally biased region" description="Low complexity" evidence="1">
    <location>
        <begin position="121"/>
        <end position="135"/>
    </location>
</feature>
<protein>
    <submittedName>
        <fullName evidence="3">Uncharacterized protein DUF4064</fullName>
    </submittedName>
</protein>
<dbReference type="AlphaFoldDB" id="A0A397S091"/>
<evidence type="ECO:0000256" key="1">
    <source>
        <dbReference type="SAM" id="MobiDB-lite"/>
    </source>
</evidence>
<keyword evidence="4" id="KW-1185">Reference proteome</keyword>
<feature type="transmembrane region" description="Helical" evidence="2">
    <location>
        <begin position="90"/>
        <end position="111"/>
    </location>
</feature>
<dbReference type="InParanoid" id="A0A397S091"/>
<evidence type="ECO:0000313" key="3">
    <source>
        <dbReference type="EMBL" id="RIA78099.1"/>
    </source>
</evidence>
<gene>
    <name evidence="3" type="ORF">EI71_00410</name>
</gene>
<organism evidence="3 4">
    <name type="scientific">Anaeroplasma bactoclasticum</name>
    <dbReference type="NCBI Taxonomy" id="2088"/>
    <lineage>
        <taxon>Bacteria</taxon>
        <taxon>Bacillati</taxon>
        <taxon>Mycoplasmatota</taxon>
        <taxon>Mollicutes</taxon>
        <taxon>Anaeroplasmatales</taxon>
        <taxon>Anaeroplasmataceae</taxon>
        <taxon>Anaeroplasma</taxon>
    </lineage>
</organism>
<comment type="caution">
    <text evidence="3">The sequence shown here is derived from an EMBL/GenBank/DDBJ whole genome shotgun (WGS) entry which is preliminary data.</text>
</comment>
<feature type="region of interest" description="Disordered" evidence="1">
    <location>
        <begin position="121"/>
        <end position="141"/>
    </location>
</feature>
<feature type="transmembrane region" description="Helical" evidence="2">
    <location>
        <begin position="7"/>
        <end position="29"/>
    </location>
</feature>
<reference evidence="3 4" key="1">
    <citation type="submission" date="2018-08" db="EMBL/GenBank/DDBJ databases">
        <title>Genomic Encyclopedia of Archaeal and Bacterial Type Strains, Phase II (KMG-II): from individual species to whole genera.</title>
        <authorList>
            <person name="Goeker M."/>
        </authorList>
    </citation>
    <scope>NUCLEOTIDE SEQUENCE [LARGE SCALE GENOMIC DNA]</scope>
    <source>
        <strain evidence="3 4">ATCC 27112</strain>
    </source>
</reference>
<evidence type="ECO:0000256" key="2">
    <source>
        <dbReference type="SAM" id="Phobius"/>
    </source>
</evidence>